<dbReference type="InterPro" id="IPR001216">
    <property type="entry name" value="P-phosphate_BS"/>
</dbReference>
<sequence>MHVSDSLIGLVGGTPLLRLRGVLGGGHRDGGAPLVAAKVEYFNPGGSVKDRIAVRMVEAAERAGDLREGGAIVEATTGNTGIGLAIVARERGYRCLLVCPDTISADGLGTLRAYGAEVVVCPAAVPPGDPASCRSVSDRLVRQTSGAWRPDQYSNPHNPLSHYETTGPEIWAQTDGRVTHFVAGIGTGGTVTGAGGFLKEVSGGCVRVIGAEPRGPARSGGTGRSCLVEGVGEDARPAAFDPGVCDEVIAVGDGDAFAATRRLAREEGLLVGGSGGLAVVAARAVAAGAGPEDVIVVLLPDGGRGYLSTIFDDAWMAAYGFPATPPGSAGSAGSPASPVPEEARVGRVLARKAALGCGTRAALVHVRPRQTVGTAVSIMREHDVSQLPVLRAEPPLAAAADVVGSVTERGLLDALVRGEAGPGSPVEDHMASPFPIVGSGEPAGKAAVLLERHGAALVLDDGRPVGLITAQDLLAHLADADEPRAADDRPEPPPG</sequence>
<dbReference type="SMART" id="SM00116">
    <property type="entry name" value="CBS"/>
    <property type="match status" value="2"/>
</dbReference>
<keyword evidence="2" id="KW-0663">Pyridoxal phosphate</keyword>
<dbReference type="PANTHER" id="PTHR10314">
    <property type="entry name" value="CYSTATHIONINE BETA-SYNTHASE"/>
    <property type="match status" value="1"/>
</dbReference>
<dbReference type="SUPFAM" id="SSF54631">
    <property type="entry name" value="CBS-domain pair"/>
    <property type="match status" value="1"/>
</dbReference>
<dbReference type="PROSITE" id="PS00901">
    <property type="entry name" value="CYS_SYNTHASE"/>
    <property type="match status" value="1"/>
</dbReference>
<gene>
    <name evidence="5" type="ORF">AGRA3207_004219</name>
</gene>
<accession>A0ABX8QWV8</accession>
<evidence type="ECO:0000256" key="1">
    <source>
        <dbReference type="ARBA" id="ARBA00001933"/>
    </source>
</evidence>
<dbReference type="Pfam" id="PF00291">
    <property type="entry name" value="PALP"/>
    <property type="match status" value="1"/>
</dbReference>
<dbReference type="InterPro" id="IPR001926">
    <property type="entry name" value="TrpB-like_PALP"/>
</dbReference>
<dbReference type="Gene3D" id="3.40.50.1100">
    <property type="match status" value="2"/>
</dbReference>
<keyword evidence="3" id="KW-0129">CBS domain</keyword>
<protein>
    <submittedName>
        <fullName evidence="5">Pyridoxal-phosphate dependent enzyme</fullName>
    </submittedName>
</protein>
<dbReference type="Proteomes" id="UP001049518">
    <property type="component" value="Chromosome"/>
</dbReference>
<organism evidence="5 6">
    <name type="scientific">Actinomadura graeca</name>
    <dbReference type="NCBI Taxonomy" id="2750812"/>
    <lineage>
        <taxon>Bacteria</taxon>
        <taxon>Bacillati</taxon>
        <taxon>Actinomycetota</taxon>
        <taxon>Actinomycetes</taxon>
        <taxon>Streptosporangiales</taxon>
        <taxon>Thermomonosporaceae</taxon>
        <taxon>Actinomadura</taxon>
    </lineage>
</organism>
<dbReference type="InterPro" id="IPR036052">
    <property type="entry name" value="TrpB-like_PALP_sf"/>
</dbReference>
<dbReference type="InterPro" id="IPR050214">
    <property type="entry name" value="Cys_Synth/Cystath_Beta-Synth"/>
</dbReference>
<evidence type="ECO:0000256" key="2">
    <source>
        <dbReference type="ARBA" id="ARBA00022898"/>
    </source>
</evidence>
<feature type="domain" description="CBS" evidence="4">
    <location>
        <begin position="358"/>
        <end position="421"/>
    </location>
</feature>
<dbReference type="InterPro" id="IPR046342">
    <property type="entry name" value="CBS_dom_sf"/>
</dbReference>
<dbReference type="CDD" id="cd01561">
    <property type="entry name" value="CBS_like"/>
    <property type="match status" value="1"/>
</dbReference>
<comment type="cofactor">
    <cofactor evidence="1">
        <name>pyridoxal 5'-phosphate</name>
        <dbReference type="ChEBI" id="CHEBI:597326"/>
    </cofactor>
</comment>
<evidence type="ECO:0000256" key="3">
    <source>
        <dbReference type="PROSITE-ProRule" id="PRU00703"/>
    </source>
</evidence>
<dbReference type="RefSeq" id="WP_231328783.1">
    <property type="nucleotide sequence ID" value="NZ_CP059572.1"/>
</dbReference>
<proteinExistence type="predicted"/>
<dbReference type="EMBL" id="CP059572">
    <property type="protein sequence ID" value="QXJ23103.1"/>
    <property type="molecule type" value="Genomic_DNA"/>
</dbReference>
<dbReference type="Pfam" id="PF00571">
    <property type="entry name" value="CBS"/>
    <property type="match status" value="2"/>
</dbReference>
<dbReference type="InterPro" id="IPR000644">
    <property type="entry name" value="CBS_dom"/>
</dbReference>
<evidence type="ECO:0000313" key="5">
    <source>
        <dbReference type="EMBL" id="QXJ23103.1"/>
    </source>
</evidence>
<reference evidence="5" key="1">
    <citation type="submission" date="2020-07" db="EMBL/GenBank/DDBJ databases">
        <authorList>
            <person name="Tarantini F.S."/>
            <person name="Hong K.W."/>
            <person name="Chan K.G."/>
        </authorList>
    </citation>
    <scope>NUCLEOTIDE SEQUENCE</scope>
    <source>
        <strain evidence="5">32-07</strain>
    </source>
</reference>
<dbReference type="Gene3D" id="3.10.580.10">
    <property type="entry name" value="CBS-domain"/>
    <property type="match status" value="1"/>
</dbReference>
<evidence type="ECO:0000313" key="6">
    <source>
        <dbReference type="Proteomes" id="UP001049518"/>
    </source>
</evidence>
<evidence type="ECO:0000259" key="4">
    <source>
        <dbReference type="PROSITE" id="PS51371"/>
    </source>
</evidence>
<keyword evidence="6" id="KW-1185">Reference proteome</keyword>
<name>A0ABX8QWV8_9ACTN</name>
<dbReference type="PROSITE" id="PS51371">
    <property type="entry name" value="CBS"/>
    <property type="match status" value="1"/>
</dbReference>
<dbReference type="SUPFAM" id="SSF53686">
    <property type="entry name" value="Tryptophan synthase beta subunit-like PLP-dependent enzymes"/>
    <property type="match status" value="1"/>
</dbReference>